<dbReference type="AlphaFoldDB" id="A0A9W2YDP9"/>
<name>A0A9W2YDP9_BIOGL</name>
<dbReference type="GeneID" id="106075153"/>
<organism evidence="3 4">
    <name type="scientific">Biomphalaria glabrata</name>
    <name type="common">Bloodfluke planorb</name>
    <name type="synonym">Freshwater snail</name>
    <dbReference type="NCBI Taxonomy" id="6526"/>
    <lineage>
        <taxon>Eukaryota</taxon>
        <taxon>Metazoa</taxon>
        <taxon>Spiralia</taxon>
        <taxon>Lophotrochozoa</taxon>
        <taxon>Mollusca</taxon>
        <taxon>Gastropoda</taxon>
        <taxon>Heterobranchia</taxon>
        <taxon>Euthyneura</taxon>
        <taxon>Panpulmonata</taxon>
        <taxon>Hygrophila</taxon>
        <taxon>Lymnaeoidea</taxon>
        <taxon>Planorbidae</taxon>
        <taxon>Biomphalaria</taxon>
    </lineage>
</organism>
<evidence type="ECO:0000256" key="1">
    <source>
        <dbReference type="SAM" id="MobiDB-lite"/>
    </source>
</evidence>
<feature type="transmembrane region" description="Helical" evidence="2">
    <location>
        <begin position="265"/>
        <end position="287"/>
    </location>
</feature>
<protein>
    <submittedName>
        <fullName evidence="4">Uncharacterized protein LOC106075153 isoform X1</fullName>
    </submittedName>
</protein>
<gene>
    <name evidence="4" type="primary">LOC106075153</name>
</gene>
<accession>A0A9W2YDP9</accession>
<sequence>MMSKQLQLCLAFVIMISNVNMFAVMRVKWLSFPYDVFFNSSMFQRVLECLKSKKTELCEIQTSKQDGQYEVISTNKKISRIRNVDLRNTSFECTWDKLNFLSTKSLGCSRMNKPVEMPKDKCDLPFFFIMKWETNEYFDDVSLYNCSLGSELFAYSTKRLTTTITTTRSNVTLTYTPSEGDLTDSTLTYNNDTTSNYQTSVTILETKTNDQRPESITFQPREPSKTLRISEELSESNSFHNANVFIMNNENTSMTSSNQLNVTNITLIIIGLVVGLGLIVSLVIVCLRLRKRKHTNSECKDQPLVQYRDNSEHNGRAVVNVFSFRSTSPDDQSKPFPAVEELLHDDYLSLDEPSSEVALSRTSQQTNATLVQTRSENSKLTEETVTPQHHVQGVYSKLNENLKLMTNVYGDLLPERNDASLLNHAYVLQTESSEEKQGQSLVHYLDTLEQNDRVVENVYTFYSTHTEGNSKSSPAVGDLLQDNYVPIDTPNAEVALPTCCRQTNVSLQETQSENEEITEETVTPHRHLQGVYSKLNENIKLMTNVYDDLLPACNSKDKYLQSNVKAKNPTDITINQTCLDTDTVYSNQNITQLGNYYEDVSGSDSTIKPHDKILTLLKCDSTCTTVTGVDADQDNTDGTIYFNEHANPYSNHVDHQSEPSNNCNNEKLEPIFGSEVQE</sequence>
<keyword evidence="2" id="KW-1133">Transmembrane helix</keyword>
<keyword evidence="2" id="KW-0472">Membrane</keyword>
<dbReference type="RefSeq" id="XP_055860896.1">
    <property type="nucleotide sequence ID" value="XM_056004921.1"/>
</dbReference>
<reference evidence="4" key="1">
    <citation type="submission" date="2025-08" db="UniProtKB">
        <authorList>
            <consortium name="RefSeq"/>
        </authorList>
    </citation>
    <scope>IDENTIFICATION</scope>
</reference>
<proteinExistence type="predicted"/>
<dbReference type="Proteomes" id="UP001165740">
    <property type="component" value="Chromosome 11"/>
</dbReference>
<keyword evidence="2" id="KW-0812">Transmembrane</keyword>
<evidence type="ECO:0000313" key="3">
    <source>
        <dbReference type="Proteomes" id="UP001165740"/>
    </source>
</evidence>
<evidence type="ECO:0000313" key="4">
    <source>
        <dbReference type="RefSeq" id="XP_055860896.1"/>
    </source>
</evidence>
<evidence type="ECO:0000256" key="2">
    <source>
        <dbReference type="SAM" id="Phobius"/>
    </source>
</evidence>
<dbReference type="OrthoDB" id="10354579at2759"/>
<keyword evidence="3" id="KW-1185">Reference proteome</keyword>
<feature type="region of interest" description="Disordered" evidence="1">
    <location>
        <begin position="647"/>
        <end position="678"/>
    </location>
</feature>